<dbReference type="GO" id="GO:0051539">
    <property type="term" value="F:4 iron, 4 sulfur cluster binding"/>
    <property type="evidence" value="ECO:0007669"/>
    <property type="project" value="UniProtKB-KW"/>
</dbReference>
<keyword evidence="3" id="KW-0227">DNA damage</keyword>
<protein>
    <recommendedName>
        <fullName evidence="8">Uracil-DNA glycosylase-like domain-containing protein</fullName>
    </recommendedName>
</protein>
<evidence type="ECO:0000256" key="2">
    <source>
        <dbReference type="ARBA" id="ARBA00022723"/>
    </source>
</evidence>
<keyword evidence="6" id="KW-0411">Iron-sulfur</keyword>
<evidence type="ECO:0000313" key="10">
    <source>
        <dbReference type="Proteomes" id="UP000278475"/>
    </source>
</evidence>
<dbReference type="GO" id="GO:0006281">
    <property type="term" value="P:DNA repair"/>
    <property type="evidence" value="ECO:0007669"/>
    <property type="project" value="UniProtKB-KW"/>
</dbReference>
<keyword evidence="2" id="KW-0479">Metal-binding</keyword>
<comment type="caution">
    <text evidence="9">The sequence shown here is derived from an EMBL/GenBank/DDBJ whole genome shotgun (WGS) entry which is preliminary data.</text>
</comment>
<dbReference type="GO" id="GO:0097506">
    <property type="term" value="F:deaminated base DNA N-glycosylase activity"/>
    <property type="evidence" value="ECO:0007669"/>
    <property type="project" value="UniProtKB-ARBA"/>
</dbReference>
<evidence type="ECO:0000256" key="7">
    <source>
        <dbReference type="ARBA" id="ARBA00023204"/>
    </source>
</evidence>
<evidence type="ECO:0000256" key="1">
    <source>
        <dbReference type="ARBA" id="ARBA00022485"/>
    </source>
</evidence>
<dbReference type="Pfam" id="PF03167">
    <property type="entry name" value="UDG"/>
    <property type="match status" value="1"/>
</dbReference>
<dbReference type="Gene3D" id="3.40.470.10">
    <property type="entry name" value="Uracil-DNA glycosylase-like domain"/>
    <property type="match status" value="1"/>
</dbReference>
<dbReference type="GO" id="GO:0046872">
    <property type="term" value="F:metal ion binding"/>
    <property type="evidence" value="ECO:0007669"/>
    <property type="project" value="UniProtKB-KW"/>
</dbReference>
<dbReference type="AlphaFoldDB" id="A0A497EMQ4"/>
<dbReference type="EMBL" id="QMQV01000083">
    <property type="protein sequence ID" value="RLE48275.1"/>
    <property type="molecule type" value="Genomic_DNA"/>
</dbReference>
<proteinExistence type="predicted"/>
<dbReference type="SMART" id="SM00986">
    <property type="entry name" value="UDG"/>
    <property type="match status" value="1"/>
</dbReference>
<evidence type="ECO:0000256" key="3">
    <source>
        <dbReference type="ARBA" id="ARBA00022763"/>
    </source>
</evidence>
<dbReference type="PANTHER" id="PTHR33693">
    <property type="entry name" value="TYPE-5 URACIL-DNA GLYCOSYLASE"/>
    <property type="match status" value="1"/>
</dbReference>
<evidence type="ECO:0000256" key="4">
    <source>
        <dbReference type="ARBA" id="ARBA00022801"/>
    </source>
</evidence>
<gene>
    <name evidence="9" type="ORF">DRJ31_07570</name>
</gene>
<reference evidence="9 10" key="1">
    <citation type="submission" date="2018-06" db="EMBL/GenBank/DDBJ databases">
        <title>Extensive metabolic versatility and redundancy in microbially diverse, dynamic hydrothermal sediments.</title>
        <authorList>
            <person name="Dombrowski N."/>
            <person name="Teske A."/>
            <person name="Baker B.J."/>
        </authorList>
    </citation>
    <scope>NUCLEOTIDE SEQUENCE [LARGE SCALE GENOMIC DNA]</scope>
    <source>
        <strain evidence="9">B66_G16</strain>
    </source>
</reference>
<accession>A0A497EMQ4</accession>
<keyword evidence="4" id="KW-0378">Hydrolase</keyword>
<evidence type="ECO:0000256" key="6">
    <source>
        <dbReference type="ARBA" id="ARBA00023014"/>
    </source>
</evidence>
<keyword evidence="7" id="KW-0234">DNA repair</keyword>
<dbReference type="Proteomes" id="UP000278475">
    <property type="component" value="Unassembled WGS sequence"/>
</dbReference>
<evidence type="ECO:0000259" key="8">
    <source>
        <dbReference type="SMART" id="SM00986"/>
    </source>
</evidence>
<dbReference type="PANTHER" id="PTHR33693:SF3">
    <property type="entry name" value="TYPE-5 URACIL-DNA GLYCOSYLASE"/>
    <property type="match status" value="1"/>
</dbReference>
<name>A0A497EMQ4_9CREN</name>
<dbReference type="InterPro" id="IPR051536">
    <property type="entry name" value="UDG_Type-4/5"/>
</dbReference>
<feature type="domain" description="Uracil-DNA glycosylase-like" evidence="8">
    <location>
        <begin position="32"/>
        <end position="191"/>
    </location>
</feature>
<dbReference type="SUPFAM" id="SSF52141">
    <property type="entry name" value="Uracil-DNA glycosylase-like"/>
    <property type="match status" value="1"/>
</dbReference>
<dbReference type="InterPro" id="IPR005122">
    <property type="entry name" value="Uracil-DNA_glycosylase-like"/>
</dbReference>
<evidence type="ECO:0000313" key="9">
    <source>
        <dbReference type="EMBL" id="RLE48275.1"/>
    </source>
</evidence>
<dbReference type="SMART" id="SM00987">
    <property type="entry name" value="UreE_C"/>
    <property type="match status" value="1"/>
</dbReference>
<sequence>MDNSAKVLEEAISCCNLCECVDKPFVKYRVYSTWLPSRVRVLAIGESPPPSKKENFFYNLKLFDRLRLSMKFILGFKENDEKLLTALKEHGIFITAAVKCRPLTRGELSEMSNACAHILKKELELLKPRKVIAMGNVASNMVSKIMNVERPRVEQLKAMEVRGVKVVYMPHPNYVFRFRRNLAEHIKEHILST</sequence>
<keyword evidence="5" id="KW-0408">Iron</keyword>
<organism evidence="9 10">
    <name type="scientific">Thermoproteota archaeon</name>
    <dbReference type="NCBI Taxonomy" id="2056631"/>
    <lineage>
        <taxon>Archaea</taxon>
        <taxon>Thermoproteota</taxon>
    </lineage>
</organism>
<evidence type="ECO:0000256" key="5">
    <source>
        <dbReference type="ARBA" id="ARBA00023004"/>
    </source>
</evidence>
<dbReference type="InterPro" id="IPR036895">
    <property type="entry name" value="Uracil-DNA_glycosylase-like_sf"/>
</dbReference>
<keyword evidence="1" id="KW-0004">4Fe-4S</keyword>